<reference evidence="4 5" key="2">
    <citation type="submission" date="2018-11" db="EMBL/GenBank/DDBJ databases">
        <authorList>
            <consortium name="Pathogen Informatics"/>
        </authorList>
    </citation>
    <scope>NUCLEOTIDE SEQUENCE [LARGE SCALE GENOMIC DNA]</scope>
    <source>
        <strain evidence="4 5">Egypt</strain>
    </source>
</reference>
<feature type="domain" description="EF-hand" evidence="3">
    <location>
        <begin position="108"/>
        <end position="143"/>
    </location>
</feature>
<dbReference type="PROSITE" id="PS00018">
    <property type="entry name" value="EF_HAND_1"/>
    <property type="match status" value="1"/>
</dbReference>
<keyword evidence="2" id="KW-0106">Calcium</keyword>
<evidence type="ECO:0000313" key="6">
    <source>
        <dbReference type="WBParaSite" id="ECPE_0000210401-mRNA-1"/>
    </source>
</evidence>
<organism evidence="6">
    <name type="scientific">Echinostoma caproni</name>
    <dbReference type="NCBI Taxonomy" id="27848"/>
    <lineage>
        <taxon>Eukaryota</taxon>
        <taxon>Metazoa</taxon>
        <taxon>Spiralia</taxon>
        <taxon>Lophotrochozoa</taxon>
        <taxon>Platyhelminthes</taxon>
        <taxon>Trematoda</taxon>
        <taxon>Digenea</taxon>
        <taxon>Plagiorchiida</taxon>
        <taxon>Echinostomata</taxon>
        <taxon>Echinostomatoidea</taxon>
        <taxon>Echinostomatidae</taxon>
        <taxon>Echinostoma</taxon>
    </lineage>
</organism>
<evidence type="ECO:0000259" key="3">
    <source>
        <dbReference type="PROSITE" id="PS50222"/>
    </source>
</evidence>
<dbReference type="SMART" id="SM00054">
    <property type="entry name" value="EFh"/>
    <property type="match status" value="3"/>
</dbReference>
<dbReference type="GO" id="GO:0005509">
    <property type="term" value="F:calcium ion binding"/>
    <property type="evidence" value="ECO:0007669"/>
    <property type="project" value="InterPro"/>
</dbReference>
<dbReference type="PROSITE" id="PS50222">
    <property type="entry name" value="EF_HAND_2"/>
    <property type="match status" value="3"/>
</dbReference>
<dbReference type="OrthoDB" id="343296at2759"/>
<dbReference type="Proteomes" id="UP000272942">
    <property type="component" value="Unassembled WGS sequence"/>
</dbReference>
<sequence>MSAKKSDKRGGKGSSIKLELNKAQKQDILEAFNLLDSEGSGIIRGRDLKVALRALGFEPTGSELRHLLTEYDKENKGNSVGSHLIDQADGLDFKNFLEIVTNKMTDKDTREDHVRAFQMFDEEEKGYIGFSNLKNVAKLLGEDIADEEIQEMIDEGDKSGNGKVSEQEFLRIMRKTTLF</sequence>
<evidence type="ECO:0000256" key="2">
    <source>
        <dbReference type="ARBA" id="ARBA00022837"/>
    </source>
</evidence>
<dbReference type="InterPro" id="IPR011992">
    <property type="entry name" value="EF-hand-dom_pair"/>
</dbReference>
<accession>A0A183A569</accession>
<dbReference type="InterPro" id="IPR002048">
    <property type="entry name" value="EF_hand_dom"/>
</dbReference>
<dbReference type="AlphaFoldDB" id="A0A183A569"/>
<dbReference type="WBParaSite" id="ECPE_0000210401-mRNA-1">
    <property type="protein sequence ID" value="ECPE_0000210401-mRNA-1"/>
    <property type="gene ID" value="ECPE_0000210401"/>
</dbReference>
<name>A0A183A569_9TREM</name>
<dbReference type="InterPro" id="IPR018247">
    <property type="entry name" value="EF_Hand_1_Ca_BS"/>
</dbReference>
<keyword evidence="5" id="KW-1185">Reference proteome</keyword>
<dbReference type="PANTHER" id="PTHR23048">
    <property type="entry name" value="MYOSIN LIGHT CHAIN 1, 3"/>
    <property type="match status" value="1"/>
</dbReference>
<dbReference type="CDD" id="cd00051">
    <property type="entry name" value="EFh"/>
    <property type="match status" value="1"/>
</dbReference>
<dbReference type="GO" id="GO:0016460">
    <property type="term" value="C:myosin II complex"/>
    <property type="evidence" value="ECO:0007669"/>
    <property type="project" value="TreeGrafter"/>
</dbReference>
<proteinExistence type="predicted"/>
<protein>
    <submittedName>
        <fullName evidence="6">Centrin-2</fullName>
    </submittedName>
</protein>
<gene>
    <name evidence="4" type="ORF">ECPE_LOCUS2104</name>
</gene>
<evidence type="ECO:0000256" key="1">
    <source>
        <dbReference type="ARBA" id="ARBA00022737"/>
    </source>
</evidence>
<reference evidence="6" key="1">
    <citation type="submission" date="2016-06" db="UniProtKB">
        <authorList>
            <consortium name="WormBaseParasite"/>
        </authorList>
    </citation>
    <scope>IDENTIFICATION</scope>
</reference>
<dbReference type="SUPFAM" id="SSF47473">
    <property type="entry name" value="EF-hand"/>
    <property type="match status" value="1"/>
</dbReference>
<dbReference type="EMBL" id="UZAN01039415">
    <property type="protein sequence ID" value="VDP65424.1"/>
    <property type="molecule type" value="Genomic_DNA"/>
</dbReference>
<dbReference type="FunFam" id="1.10.238.10:FF:000001">
    <property type="entry name" value="Calmodulin 1"/>
    <property type="match status" value="1"/>
</dbReference>
<evidence type="ECO:0000313" key="5">
    <source>
        <dbReference type="Proteomes" id="UP000272942"/>
    </source>
</evidence>
<dbReference type="Gene3D" id="1.10.238.10">
    <property type="entry name" value="EF-hand"/>
    <property type="match status" value="2"/>
</dbReference>
<dbReference type="Pfam" id="PF13499">
    <property type="entry name" value="EF-hand_7"/>
    <property type="match status" value="1"/>
</dbReference>
<dbReference type="InterPro" id="IPR050230">
    <property type="entry name" value="CALM/Myosin/TropC-like"/>
</dbReference>
<feature type="domain" description="EF-hand" evidence="3">
    <location>
        <begin position="144"/>
        <end position="179"/>
    </location>
</feature>
<feature type="domain" description="EF-hand" evidence="3">
    <location>
        <begin position="23"/>
        <end position="58"/>
    </location>
</feature>
<dbReference type="PANTHER" id="PTHR23048:SF59">
    <property type="entry name" value="EF-HAND SUPERFAMILY PROTEIN"/>
    <property type="match status" value="1"/>
</dbReference>
<evidence type="ECO:0000313" key="4">
    <source>
        <dbReference type="EMBL" id="VDP65424.1"/>
    </source>
</evidence>
<keyword evidence="1" id="KW-0677">Repeat</keyword>